<evidence type="ECO:0000313" key="9">
    <source>
        <dbReference type="Proteomes" id="UP000639772"/>
    </source>
</evidence>
<gene>
    <name evidence="8" type="ORF">HPP92_006367</name>
</gene>
<keyword evidence="5" id="KW-1133">Transmembrane helix</keyword>
<evidence type="ECO:0000256" key="5">
    <source>
        <dbReference type="ARBA" id="ARBA00022989"/>
    </source>
</evidence>
<keyword evidence="4" id="KW-0812">Transmembrane</keyword>
<evidence type="ECO:0000256" key="6">
    <source>
        <dbReference type="ARBA" id="ARBA00023136"/>
    </source>
</evidence>
<dbReference type="InterPro" id="IPR051525">
    <property type="entry name" value="DVL_RTFL_regulatory"/>
</dbReference>
<name>A0A835V6Q2_VANPL</name>
<evidence type="ECO:0000256" key="2">
    <source>
        <dbReference type="ARBA" id="ARBA00022473"/>
    </source>
</evidence>
<protein>
    <recommendedName>
        <fullName evidence="10">ROTUNDIFOLIA like 8</fullName>
    </recommendedName>
</protein>
<dbReference type="GO" id="GO:0005886">
    <property type="term" value="C:plasma membrane"/>
    <property type="evidence" value="ECO:0007669"/>
    <property type="project" value="UniProtKB-SubCell"/>
</dbReference>
<accession>A0A835V6Q2</accession>
<dbReference type="Proteomes" id="UP000639772">
    <property type="component" value="Chromosome 3"/>
</dbReference>
<reference evidence="8 9" key="1">
    <citation type="journal article" date="2020" name="Nat. Food">
        <title>A phased Vanilla planifolia genome enables genetic improvement of flavour and production.</title>
        <authorList>
            <person name="Hasing T."/>
            <person name="Tang H."/>
            <person name="Brym M."/>
            <person name="Khazi F."/>
            <person name="Huang T."/>
            <person name="Chambers A.H."/>
        </authorList>
    </citation>
    <scope>NUCLEOTIDE SEQUENCE [LARGE SCALE GENOMIC DNA]</scope>
    <source>
        <tissue evidence="8">Leaf</tissue>
    </source>
</reference>
<dbReference type="EMBL" id="JADCNM010000003">
    <property type="protein sequence ID" value="KAG0489504.1"/>
    <property type="molecule type" value="Genomic_DNA"/>
</dbReference>
<sequence>MINSSPSPIIESTAGVARGTQWSPAPVELKLLISLWTSFYINPDPSTSGFSSPFALLRLLFHRPSKQSKRRRNGGEVSAVVRFYMELYMDEKWKLQSKKGSRNSSSCRREAVGSGVGAFLKRSSSLPERRGGAVAGAGGTQSFTSRCSNLVKEQRARFYIMRRCVTMLICWRDYP</sequence>
<evidence type="ECO:0000313" key="8">
    <source>
        <dbReference type="EMBL" id="KAG0489504.1"/>
    </source>
</evidence>
<evidence type="ECO:0008006" key="10">
    <source>
        <dbReference type="Google" id="ProtNLM"/>
    </source>
</evidence>
<dbReference type="OrthoDB" id="784420at2759"/>
<dbReference type="PANTHER" id="PTHR33102">
    <property type="entry name" value="DVL19-RELATED-RELATED"/>
    <property type="match status" value="1"/>
</dbReference>
<dbReference type="GO" id="GO:0048367">
    <property type="term" value="P:shoot system development"/>
    <property type="evidence" value="ECO:0007669"/>
    <property type="project" value="UniProtKB-ARBA"/>
</dbReference>
<evidence type="ECO:0000256" key="1">
    <source>
        <dbReference type="ARBA" id="ARBA00004162"/>
    </source>
</evidence>
<keyword evidence="2" id="KW-0217">Developmental protein</keyword>
<comment type="similarity">
    <text evidence="7">Belongs to the DVL/RTFL small polypeptides family.</text>
</comment>
<dbReference type="InterPro" id="IPR012552">
    <property type="entry name" value="DVL"/>
</dbReference>
<dbReference type="Pfam" id="PF08137">
    <property type="entry name" value="DVL"/>
    <property type="match status" value="1"/>
</dbReference>
<evidence type="ECO:0000256" key="4">
    <source>
        <dbReference type="ARBA" id="ARBA00022692"/>
    </source>
</evidence>
<comment type="caution">
    <text evidence="8">The sequence shown here is derived from an EMBL/GenBank/DDBJ whole genome shotgun (WGS) entry which is preliminary data.</text>
</comment>
<dbReference type="GO" id="GO:0008285">
    <property type="term" value="P:negative regulation of cell population proliferation"/>
    <property type="evidence" value="ECO:0007669"/>
    <property type="project" value="InterPro"/>
</dbReference>
<dbReference type="AlphaFoldDB" id="A0A835V6Q2"/>
<evidence type="ECO:0000256" key="3">
    <source>
        <dbReference type="ARBA" id="ARBA00022475"/>
    </source>
</evidence>
<organism evidence="8 9">
    <name type="scientific">Vanilla planifolia</name>
    <name type="common">Vanilla</name>
    <dbReference type="NCBI Taxonomy" id="51239"/>
    <lineage>
        <taxon>Eukaryota</taxon>
        <taxon>Viridiplantae</taxon>
        <taxon>Streptophyta</taxon>
        <taxon>Embryophyta</taxon>
        <taxon>Tracheophyta</taxon>
        <taxon>Spermatophyta</taxon>
        <taxon>Magnoliopsida</taxon>
        <taxon>Liliopsida</taxon>
        <taxon>Asparagales</taxon>
        <taxon>Orchidaceae</taxon>
        <taxon>Vanilloideae</taxon>
        <taxon>Vanilleae</taxon>
        <taxon>Vanilla</taxon>
    </lineage>
</organism>
<proteinExistence type="inferred from homology"/>
<keyword evidence="3" id="KW-1003">Cell membrane</keyword>
<comment type="subcellular location">
    <subcellularLocation>
        <location evidence="1">Cell membrane</location>
        <topology evidence="1">Single-pass membrane protein</topology>
    </subcellularLocation>
</comment>
<keyword evidence="6" id="KW-0472">Membrane</keyword>
<evidence type="ECO:0000256" key="7">
    <source>
        <dbReference type="ARBA" id="ARBA00024340"/>
    </source>
</evidence>